<evidence type="ECO:0000313" key="6">
    <source>
        <dbReference type="Proteomes" id="UP000290365"/>
    </source>
</evidence>
<dbReference type="SMART" id="SM00342">
    <property type="entry name" value="HTH_ARAC"/>
    <property type="match status" value="1"/>
</dbReference>
<dbReference type="GO" id="GO:0003700">
    <property type="term" value="F:DNA-binding transcription factor activity"/>
    <property type="evidence" value="ECO:0007669"/>
    <property type="project" value="InterPro"/>
</dbReference>
<proteinExistence type="predicted"/>
<dbReference type="PANTHER" id="PTHR46796">
    <property type="entry name" value="HTH-TYPE TRANSCRIPTIONAL ACTIVATOR RHAS-RELATED"/>
    <property type="match status" value="1"/>
</dbReference>
<reference evidence="5 6" key="1">
    <citation type="submission" date="2019-01" db="EMBL/GenBank/DDBJ databases">
        <title>Ktedonosporobacter rubrisoli SCAWS-G2.</title>
        <authorList>
            <person name="Huang Y."/>
            <person name="Yan B."/>
        </authorList>
    </citation>
    <scope>NUCLEOTIDE SEQUENCE [LARGE SCALE GENOMIC DNA]</scope>
    <source>
        <strain evidence="5 6">SCAWS-G2</strain>
    </source>
</reference>
<name>A0A4P6JI66_KTERU</name>
<evidence type="ECO:0000256" key="2">
    <source>
        <dbReference type="ARBA" id="ARBA00023125"/>
    </source>
</evidence>
<dbReference type="InterPro" id="IPR009057">
    <property type="entry name" value="Homeodomain-like_sf"/>
</dbReference>
<dbReference type="AlphaFoldDB" id="A0A4P6JI66"/>
<dbReference type="EMBL" id="CP035758">
    <property type="protein sequence ID" value="QBD74602.1"/>
    <property type="molecule type" value="Genomic_DNA"/>
</dbReference>
<protein>
    <submittedName>
        <fullName evidence="5">AraC family transcriptional regulator</fullName>
    </submittedName>
</protein>
<evidence type="ECO:0000256" key="1">
    <source>
        <dbReference type="ARBA" id="ARBA00023015"/>
    </source>
</evidence>
<dbReference type="InterPro" id="IPR050204">
    <property type="entry name" value="AraC_XylS_family_regulators"/>
</dbReference>
<gene>
    <name evidence="5" type="ORF">EPA93_00775</name>
</gene>
<dbReference type="PANTHER" id="PTHR46796:SF6">
    <property type="entry name" value="ARAC SUBFAMILY"/>
    <property type="match status" value="1"/>
</dbReference>
<keyword evidence="2" id="KW-0238">DNA-binding</keyword>
<accession>A0A4P6JI66</accession>
<dbReference type="InterPro" id="IPR018060">
    <property type="entry name" value="HTH_AraC"/>
</dbReference>
<dbReference type="Proteomes" id="UP000290365">
    <property type="component" value="Chromosome"/>
</dbReference>
<dbReference type="SUPFAM" id="SSF46689">
    <property type="entry name" value="Homeodomain-like"/>
    <property type="match status" value="2"/>
</dbReference>
<keyword evidence="6" id="KW-1185">Reference proteome</keyword>
<keyword evidence="3" id="KW-0804">Transcription</keyword>
<dbReference type="GO" id="GO:0043565">
    <property type="term" value="F:sequence-specific DNA binding"/>
    <property type="evidence" value="ECO:0007669"/>
    <property type="project" value="InterPro"/>
</dbReference>
<dbReference type="Pfam" id="PF12833">
    <property type="entry name" value="HTH_18"/>
    <property type="match status" value="1"/>
</dbReference>
<evidence type="ECO:0000259" key="4">
    <source>
        <dbReference type="PROSITE" id="PS01124"/>
    </source>
</evidence>
<dbReference type="Gene3D" id="1.10.10.60">
    <property type="entry name" value="Homeodomain-like"/>
    <property type="match status" value="2"/>
</dbReference>
<evidence type="ECO:0000313" key="5">
    <source>
        <dbReference type="EMBL" id="QBD74602.1"/>
    </source>
</evidence>
<organism evidence="5 6">
    <name type="scientific">Ktedonosporobacter rubrisoli</name>
    <dbReference type="NCBI Taxonomy" id="2509675"/>
    <lineage>
        <taxon>Bacteria</taxon>
        <taxon>Bacillati</taxon>
        <taxon>Chloroflexota</taxon>
        <taxon>Ktedonobacteria</taxon>
        <taxon>Ktedonobacterales</taxon>
        <taxon>Ktedonosporobacteraceae</taxon>
        <taxon>Ktedonosporobacter</taxon>
    </lineage>
</organism>
<feature type="domain" description="HTH araC/xylS-type" evidence="4">
    <location>
        <begin position="257"/>
        <end position="355"/>
    </location>
</feature>
<keyword evidence="1" id="KW-0805">Transcription regulation</keyword>
<dbReference type="KEGG" id="kbs:EPA93_00775"/>
<dbReference type="PROSITE" id="PS01124">
    <property type="entry name" value="HTH_ARAC_FAMILY_2"/>
    <property type="match status" value="1"/>
</dbReference>
<sequence>MLTPSIDPSMGARDTTSCRCFSYILSISSRAARGAFLSLLLQKGFYKVNKKHPVSSYTSMEDLKKPSDSRLLLISSEEAGWKELTVRAYQEKLEEHEGWIEPTVPDTTLFIFTRGAASVERRYANSHWRKQHIQQGELYLTPGGSPPTELRWRNLSPEPVQTLRLLLSTALLSRTAQEIADRDYTRLAHIQHSGFHDPVLMQIGLALWQELEQLSPAGNLYAQTASQMIAVHLLRHYHSVGKTLKDPSQGLTHQQICRVMDFVQAHLSQDLSLETLAQQVGFSPYHFARLFRQTTGESPHQFVLRQRIERAQQLLEKTDMPLSLIASESGFADQSHLTQAFKRQQGLTPRAYRLDRLIKASFS</sequence>
<evidence type="ECO:0000256" key="3">
    <source>
        <dbReference type="ARBA" id="ARBA00023163"/>
    </source>
</evidence>
<dbReference type="OrthoDB" id="121508at2"/>